<keyword evidence="7 10" id="KW-0520">NAD</keyword>
<evidence type="ECO:0000313" key="12">
    <source>
        <dbReference type="EMBL" id="HIU52664.1"/>
    </source>
</evidence>
<dbReference type="AlphaFoldDB" id="A0A9D1M2V5"/>
<comment type="caution">
    <text evidence="12">The sequence shown here is derived from an EMBL/GenBank/DDBJ whole genome shotgun (WGS) entry which is preliminary data.</text>
</comment>
<dbReference type="InterPro" id="IPR036291">
    <property type="entry name" value="NAD(P)-bd_dom_sf"/>
</dbReference>
<dbReference type="InterPro" id="IPR001509">
    <property type="entry name" value="Epimerase_deHydtase"/>
</dbReference>
<protein>
    <recommendedName>
        <fullName evidence="6 10">UDP-glucose 4-epimerase</fullName>
        <ecNumber evidence="5 10">5.1.3.2</ecNumber>
    </recommendedName>
</protein>
<dbReference type="Gene3D" id="3.40.50.720">
    <property type="entry name" value="NAD(P)-binding Rossmann-like Domain"/>
    <property type="match status" value="1"/>
</dbReference>
<reference evidence="12" key="2">
    <citation type="journal article" date="2021" name="PeerJ">
        <title>Extensive microbial diversity within the chicken gut microbiome revealed by metagenomics and culture.</title>
        <authorList>
            <person name="Gilroy R."/>
            <person name="Ravi A."/>
            <person name="Getino M."/>
            <person name="Pursley I."/>
            <person name="Horton D.L."/>
            <person name="Alikhan N.F."/>
            <person name="Baker D."/>
            <person name="Gharbi K."/>
            <person name="Hall N."/>
            <person name="Watson M."/>
            <person name="Adriaenssens E.M."/>
            <person name="Foster-Nyarko E."/>
            <person name="Jarju S."/>
            <person name="Secka A."/>
            <person name="Antonio M."/>
            <person name="Oren A."/>
            <person name="Chaudhuri R.R."/>
            <person name="La Ragione R."/>
            <person name="Hildebrand F."/>
            <person name="Pallen M.J."/>
        </authorList>
    </citation>
    <scope>NUCLEOTIDE SEQUENCE</scope>
    <source>
        <strain evidence="12">ChiW3-316</strain>
    </source>
</reference>
<organism evidence="12 13">
    <name type="scientific">Candidatus Scatocola faecipullorum</name>
    <dbReference type="NCBI Taxonomy" id="2840917"/>
    <lineage>
        <taxon>Bacteria</taxon>
        <taxon>Pseudomonadati</taxon>
        <taxon>Pseudomonadota</taxon>
        <taxon>Alphaproteobacteria</taxon>
        <taxon>Rhodospirillales</taxon>
        <taxon>Rhodospirillaceae</taxon>
        <taxon>Rhodospirillaceae incertae sedis</taxon>
        <taxon>Candidatus Scatocola</taxon>
    </lineage>
</organism>
<evidence type="ECO:0000256" key="4">
    <source>
        <dbReference type="ARBA" id="ARBA00007637"/>
    </source>
</evidence>
<evidence type="ECO:0000256" key="2">
    <source>
        <dbReference type="ARBA" id="ARBA00001911"/>
    </source>
</evidence>
<feature type="domain" description="NAD-dependent epimerase/dehydratase" evidence="11">
    <location>
        <begin position="4"/>
        <end position="252"/>
    </location>
</feature>
<evidence type="ECO:0000313" key="13">
    <source>
        <dbReference type="Proteomes" id="UP000824107"/>
    </source>
</evidence>
<comment type="pathway">
    <text evidence="3 10">Carbohydrate metabolism; galactose metabolism.</text>
</comment>
<comment type="similarity">
    <text evidence="4 10">Belongs to the NAD(P)-dependent epimerase/dehydratase family.</text>
</comment>
<accession>A0A9D1M2V5</accession>
<evidence type="ECO:0000256" key="9">
    <source>
        <dbReference type="ARBA" id="ARBA00023277"/>
    </source>
</evidence>
<keyword evidence="8 10" id="KW-0413">Isomerase</keyword>
<dbReference type="GO" id="GO:0033499">
    <property type="term" value="P:galactose catabolic process via UDP-galactose, Leloir pathway"/>
    <property type="evidence" value="ECO:0007669"/>
    <property type="project" value="TreeGrafter"/>
</dbReference>
<dbReference type="PANTHER" id="PTHR43725:SF53">
    <property type="entry name" value="UDP-ARABINOSE 4-EPIMERASE 1"/>
    <property type="match status" value="1"/>
</dbReference>
<dbReference type="CDD" id="cd05247">
    <property type="entry name" value="UDP_G4E_1_SDR_e"/>
    <property type="match status" value="1"/>
</dbReference>
<proteinExistence type="inferred from homology"/>
<evidence type="ECO:0000256" key="8">
    <source>
        <dbReference type="ARBA" id="ARBA00023235"/>
    </source>
</evidence>
<sequence length="323" mass="35365">MAKVLVIGGAGYIGSHVVKALLQKGHQATVYDNLSTGQKVNLFEKAEFVEGDILDSGRLFDTMRGGFDAVVHLAAKKAVGESMENPDKYSINNIQGALNILMAMSASGIRHIVFSSSAAVYGMPEYLPVDEKHPVNPINYYGFTKLEIERFMEWYDRLKGMRYVALRYFNAVGYDAAGDIRGKERNPQNLLPIIMEAASGVREGVSVFGSDYDTRDGTCIRDYIHVSDLATAHVLAIEKLMAGMPSAVLNLGTGEGTSVKEMIEAAEKVTGKKLNVKYAGRRPGDPAVLIASSEKARELLGWKPEITNVEDIIRTTWNLESPV</sequence>
<evidence type="ECO:0000256" key="6">
    <source>
        <dbReference type="ARBA" id="ARBA00018569"/>
    </source>
</evidence>
<dbReference type="EMBL" id="DVNC01000012">
    <property type="protein sequence ID" value="HIU52664.1"/>
    <property type="molecule type" value="Genomic_DNA"/>
</dbReference>
<dbReference type="Pfam" id="PF01370">
    <property type="entry name" value="Epimerase"/>
    <property type="match status" value="1"/>
</dbReference>
<reference evidence="12" key="1">
    <citation type="submission" date="2020-10" db="EMBL/GenBank/DDBJ databases">
        <authorList>
            <person name="Gilroy R."/>
        </authorList>
    </citation>
    <scope>NUCLEOTIDE SEQUENCE</scope>
    <source>
        <strain evidence="12">ChiW3-316</strain>
    </source>
</reference>
<evidence type="ECO:0000256" key="1">
    <source>
        <dbReference type="ARBA" id="ARBA00000083"/>
    </source>
</evidence>
<evidence type="ECO:0000259" key="11">
    <source>
        <dbReference type="Pfam" id="PF01370"/>
    </source>
</evidence>
<dbReference type="PANTHER" id="PTHR43725">
    <property type="entry name" value="UDP-GLUCOSE 4-EPIMERASE"/>
    <property type="match status" value="1"/>
</dbReference>
<comment type="cofactor">
    <cofactor evidence="2 10">
        <name>NAD(+)</name>
        <dbReference type="ChEBI" id="CHEBI:57540"/>
    </cofactor>
</comment>
<gene>
    <name evidence="12" type="primary">galE</name>
    <name evidence="12" type="ORF">IAD20_01120</name>
</gene>
<dbReference type="SUPFAM" id="SSF51735">
    <property type="entry name" value="NAD(P)-binding Rossmann-fold domains"/>
    <property type="match status" value="1"/>
</dbReference>
<keyword evidence="9 10" id="KW-0119">Carbohydrate metabolism</keyword>
<dbReference type="Gene3D" id="3.90.25.10">
    <property type="entry name" value="UDP-galactose 4-epimerase, domain 1"/>
    <property type="match status" value="1"/>
</dbReference>
<comment type="catalytic activity">
    <reaction evidence="1 10">
        <text>UDP-alpha-D-glucose = UDP-alpha-D-galactose</text>
        <dbReference type="Rhea" id="RHEA:22168"/>
        <dbReference type="ChEBI" id="CHEBI:58885"/>
        <dbReference type="ChEBI" id="CHEBI:66914"/>
        <dbReference type="EC" id="5.1.3.2"/>
    </reaction>
</comment>
<evidence type="ECO:0000256" key="7">
    <source>
        <dbReference type="ARBA" id="ARBA00023027"/>
    </source>
</evidence>
<dbReference type="GO" id="GO:0003978">
    <property type="term" value="F:UDP-glucose 4-epimerase activity"/>
    <property type="evidence" value="ECO:0007669"/>
    <property type="project" value="UniProtKB-UniRule"/>
</dbReference>
<dbReference type="Proteomes" id="UP000824107">
    <property type="component" value="Unassembled WGS sequence"/>
</dbReference>
<evidence type="ECO:0000256" key="10">
    <source>
        <dbReference type="RuleBase" id="RU366046"/>
    </source>
</evidence>
<dbReference type="EC" id="5.1.3.2" evidence="5 10"/>
<dbReference type="NCBIfam" id="TIGR01179">
    <property type="entry name" value="galE"/>
    <property type="match status" value="1"/>
</dbReference>
<evidence type="ECO:0000256" key="3">
    <source>
        <dbReference type="ARBA" id="ARBA00004947"/>
    </source>
</evidence>
<dbReference type="InterPro" id="IPR005886">
    <property type="entry name" value="UDP_G4E"/>
</dbReference>
<comment type="subunit">
    <text evidence="10">Homodimer.</text>
</comment>
<name>A0A9D1M2V5_9PROT</name>
<evidence type="ECO:0000256" key="5">
    <source>
        <dbReference type="ARBA" id="ARBA00013189"/>
    </source>
</evidence>